<keyword evidence="2" id="KW-0472">Membrane</keyword>
<dbReference type="InterPro" id="IPR044839">
    <property type="entry name" value="NDR1-like"/>
</dbReference>
<dbReference type="GO" id="GO:0098542">
    <property type="term" value="P:defense response to other organism"/>
    <property type="evidence" value="ECO:0007669"/>
    <property type="project" value="InterPro"/>
</dbReference>
<gene>
    <name evidence="3" type="ORF">A4U43_C09F1180</name>
</gene>
<dbReference type="Proteomes" id="UP000243459">
    <property type="component" value="Chromosome 9"/>
</dbReference>
<dbReference type="OMA" id="FGHLKWK"/>
<dbReference type="PANTHER" id="PTHR31415:SF166">
    <property type="entry name" value="LATE EMBRYOGENESIS ABUNDANT (LEA) HYDROXYPROLINE-RICH GLYCOPROTEIN FAMILY"/>
    <property type="match status" value="1"/>
</dbReference>
<proteinExistence type="predicted"/>
<dbReference type="PANTHER" id="PTHR31415">
    <property type="entry name" value="OS05G0367900 PROTEIN"/>
    <property type="match status" value="1"/>
</dbReference>
<dbReference type="GO" id="GO:0005886">
    <property type="term" value="C:plasma membrane"/>
    <property type="evidence" value="ECO:0007669"/>
    <property type="project" value="TreeGrafter"/>
</dbReference>
<evidence type="ECO:0000313" key="4">
    <source>
        <dbReference type="Proteomes" id="UP000243459"/>
    </source>
</evidence>
<accession>A0A5P1E4D5</accession>
<dbReference type="AlphaFoldDB" id="A0A5P1E4D5"/>
<evidence type="ECO:0000256" key="1">
    <source>
        <dbReference type="ARBA" id="ARBA00004370"/>
    </source>
</evidence>
<evidence type="ECO:0008006" key="5">
    <source>
        <dbReference type="Google" id="ProtNLM"/>
    </source>
</evidence>
<dbReference type="GO" id="GO:0009506">
    <property type="term" value="C:plasmodesma"/>
    <property type="evidence" value="ECO:0007669"/>
    <property type="project" value="TreeGrafter"/>
</dbReference>
<organism evidence="3 4">
    <name type="scientific">Asparagus officinalis</name>
    <name type="common">Garden asparagus</name>
    <dbReference type="NCBI Taxonomy" id="4686"/>
    <lineage>
        <taxon>Eukaryota</taxon>
        <taxon>Viridiplantae</taxon>
        <taxon>Streptophyta</taxon>
        <taxon>Embryophyta</taxon>
        <taxon>Tracheophyta</taxon>
        <taxon>Spermatophyta</taxon>
        <taxon>Magnoliopsida</taxon>
        <taxon>Liliopsida</taxon>
        <taxon>Asparagales</taxon>
        <taxon>Asparagaceae</taxon>
        <taxon>Asparagoideae</taxon>
        <taxon>Asparagus</taxon>
    </lineage>
</organism>
<dbReference type="EMBL" id="CM007389">
    <property type="protein sequence ID" value="ONK57504.1"/>
    <property type="molecule type" value="Genomic_DNA"/>
</dbReference>
<evidence type="ECO:0000256" key="2">
    <source>
        <dbReference type="ARBA" id="ARBA00023136"/>
    </source>
</evidence>
<evidence type="ECO:0000313" key="3">
    <source>
        <dbReference type="EMBL" id="ONK57504.1"/>
    </source>
</evidence>
<sequence length="148" mass="16290">MCLCPMVTISSHNPNDRISVLYSNLRVYASYNYQQITLSSPIPPVYQGHNDVDVWSPYLSGDGIPIAPFLGQMLTEDEADGYFFLWVKVEGKLKWRVGSWTSGFYQLFVNCPAYLLFDRGGGGSNSGGGVESAVGIKFQQVSTCSVDV</sequence>
<dbReference type="Gramene" id="ONK57504">
    <property type="protein sequence ID" value="ONK57504"/>
    <property type="gene ID" value="A4U43_C09F1180"/>
</dbReference>
<reference evidence="4" key="1">
    <citation type="journal article" date="2017" name="Nat. Commun.">
        <title>The asparagus genome sheds light on the origin and evolution of a young Y chromosome.</title>
        <authorList>
            <person name="Harkess A."/>
            <person name="Zhou J."/>
            <person name="Xu C."/>
            <person name="Bowers J.E."/>
            <person name="Van der Hulst R."/>
            <person name="Ayyampalayam S."/>
            <person name="Mercati F."/>
            <person name="Riccardi P."/>
            <person name="McKain M.R."/>
            <person name="Kakrana A."/>
            <person name="Tang H."/>
            <person name="Ray J."/>
            <person name="Groenendijk J."/>
            <person name="Arikit S."/>
            <person name="Mathioni S.M."/>
            <person name="Nakano M."/>
            <person name="Shan H."/>
            <person name="Telgmann-Rauber A."/>
            <person name="Kanno A."/>
            <person name="Yue Z."/>
            <person name="Chen H."/>
            <person name="Li W."/>
            <person name="Chen Y."/>
            <person name="Xu X."/>
            <person name="Zhang Y."/>
            <person name="Luo S."/>
            <person name="Chen H."/>
            <person name="Gao J."/>
            <person name="Mao Z."/>
            <person name="Pires J.C."/>
            <person name="Luo M."/>
            <person name="Kudrna D."/>
            <person name="Wing R.A."/>
            <person name="Meyers B.C."/>
            <person name="Yi K."/>
            <person name="Kong H."/>
            <person name="Lavrijsen P."/>
            <person name="Sunseri F."/>
            <person name="Falavigna A."/>
            <person name="Ye Y."/>
            <person name="Leebens-Mack J.H."/>
            <person name="Chen G."/>
        </authorList>
    </citation>
    <scope>NUCLEOTIDE SEQUENCE [LARGE SCALE GENOMIC DNA]</scope>
    <source>
        <strain evidence="4">cv. DH0086</strain>
    </source>
</reference>
<comment type="subcellular location">
    <subcellularLocation>
        <location evidence="1">Membrane</location>
    </subcellularLocation>
</comment>
<protein>
    <recommendedName>
        <fullName evidence="5">Late embryogenesis abundant protein LEA-2 subgroup domain-containing protein</fullName>
    </recommendedName>
</protein>
<keyword evidence="4" id="KW-1185">Reference proteome</keyword>
<name>A0A5P1E4D5_ASPOF</name>